<proteinExistence type="predicted"/>
<organism evidence="1 2">
    <name type="scientific">Setaria italica</name>
    <name type="common">Foxtail millet</name>
    <name type="synonym">Panicum italicum</name>
    <dbReference type="NCBI Taxonomy" id="4555"/>
    <lineage>
        <taxon>Eukaryota</taxon>
        <taxon>Viridiplantae</taxon>
        <taxon>Streptophyta</taxon>
        <taxon>Embryophyta</taxon>
        <taxon>Tracheophyta</taxon>
        <taxon>Spermatophyta</taxon>
        <taxon>Magnoliopsida</taxon>
        <taxon>Liliopsida</taxon>
        <taxon>Poales</taxon>
        <taxon>Poaceae</taxon>
        <taxon>PACMAD clade</taxon>
        <taxon>Panicoideae</taxon>
        <taxon>Panicodae</taxon>
        <taxon>Paniceae</taxon>
        <taxon>Cenchrinae</taxon>
        <taxon>Setaria</taxon>
    </lineage>
</organism>
<evidence type="ECO:0000313" key="1">
    <source>
        <dbReference type="EnsemblPlants" id="KQL25127"/>
    </source>
</evidence>
<reference evidence="1" key="2">
    <citation type="submission" date="2018-08" db="UniProtKB">
        <authorList>
            <consortium name="EnsemblPlants"/>
        </authorList>
    </citation>
    <scope>IDENTIFICATION</scope>
    <source>
        <strain evidence="1">Yugu1</strain>
    </source>
</reference>
<dbReference type="AlphaFoldDB" id="K4A4C0"/>
<dbReference type="Gramene" id="KQL25127">
    <property type="protein sequence ID" value="KQL25127"/>
    <property type="gene ID" value="SETIT_033724mg"/>
</dbReference>
<name>K4A4C0_SETIT</name>
<sequence length="36" mass="4419">MESWITYSITFVVKKLECLEFFRRKLLRCHLKMGVI</sequence>
<keyword evidence="2" id="KW-1185">Reference proteome</keyword>
<dbReference type="EnsemblPlants" id="KQL25127">
    <property type="protein sequence ID" value="KQL25127"/>
    <property type="gene ID" value="SETIT_033724mg"/>
</dbReference>
<evidence type="ECO:0000313" key="2">
    <source>
        <dbReference type="Proteomes" id="UP000004995"/>
    </source>
</evidence>
<reference evidence="2" key="1">
    <citation type="journal article" date="2012" name="Nat. Biotechnol.">
        <title>Reference genome sequence of the model plant Setaria.</title>
        <authorList>
            <person name="Bennetzen J.L."/>
            <person name="Schmutz J."/>
            <person name="Wang H."/>
            <person name="Percifield R."/>
            <person name="Hawkins J."/>
            <person name="Pontaroli A.C."/>
            <person name="Estep M."/>
            <person name="Feng L."/>
            <person name="Vaughn J.N."/>
            <person name="Grimwood J."/>
            <person name="Jenkins J."/>
            <person name="Barry K."/>
            <person name="Lindquist E."/>
            <person name="Hellsten U."/>
            <person name="Deshpande S."/>
            <person name="Wang X."/>
            <person name="Wu X."/>
            <person name="Mitros T."/>
            <person name="Triplett J."/>
            <person name="Yang X."/>
            <person name="Ye C.Y."/>
            <person name="Mauro-Herrera M."/>
            <person name="Wang L."/>
            <person name="Li P."/>
            <person name="Sharma M."/>
            <person name="Sharma R."/>
            <person name="Ronald P.C."/>
            <person name="Panaud O."/>
            <person name="Kellogg E.A."/>
            <person name="Brutnell T.P."/>
            <person name="Doust A.N."/>
            <person name="Tuskan G.A."/>
            <person name="Rokhsar D."/>
            <person name="Devos K.M."/>
        </authorList>
    </citation>
    <scope>NUCLEOTIDE SEQUENCE [LARGE SCALE GENOMIC DNA]</scope>
    <source>
        <strain evidence="2">cv. Yugu1</strain>
    </source>
</reference>
<dbReference type="HOGENOM" id="CLU_3360560_0_0_1"/>
<dbReference type="EMBL" id="AGNK02001179">
    <property type="status" value="NOT_ANNOTATED_CDS"/>
    <property type="molecule type" value="Genomic_DNA"/>
</dbReference>
<dbReference type="Proteomes" id="UP000004995">
    <property type="component" value="Unassembled WGS sequence"/>
</dbReference>
<protein>
    <submittedName>
        <fullName evidence="1">Uncharacterized protein</fullName>
    </submittedName>
</protein>
<dbReference type="InParanoid" id="K4A4C0"/>
<accession>K4A4C0</accession>